<accession>A0A2S6CT42</accession>
<sequence length="61" mass="6878">MSNQIILSDLSNSSELFTELSIKEQEVLTGGHGWGHHGWRRVWGHHGWGHHGWGHGWGHGC</sequence>
<evidence type="ECO:0000313" key="1">
    <source>
        <dbReference type="EMBL" id="PPJ62862.1"/>
    </source>
</evidence>
<organism evidence="1 2">
    <name type="scientific">Cuspidothrix issatschenkoi CHARLIE-1</name>
    <dbReference type="NCBI Taxonomy" id="2052836"/>
    <lineage>
        <taxon>Bacteria</taxon>
        <taxon>Bacillati</taxon>
        <taxon>Cyanobacteriota</taxon>
        <taxon>Cyanophyceae</taxon>
        <taxon>Nostocales</taxon>
        <taxon>Aphanizomenonaceae</taxon>
        <taxon>Cuspidothrix</taxon>
    </lineage>
</organism>
<dbReference type="AlphaFoldDB" id="A0A2S6CT42"/>
<proteinExistence type="predicted"/>
<protein>
    <submittedName>
        <fullName evidence="1">Uncharacterized protein</fullName>
    </submittedName>
</protein>
<keyword evidence="2" id="KW-1185">Reference proteome</keyword>
<name>A0A2S6CT42_9CYAN</name>
<reference evidence="1 2" key="1">
    <citation type="submission" date="2018-02" db="EMBL/GenBank/DDBJ databases">
        <title>Discovery of a pederin family compound in a non-symbiotic bloom-forming cyanobacterium.</title>
        <authorList>
            <person name="Kust A."/>
            <person name="Mares J."/>
            <person name="Jokela J."/>
            <person name="Urajova P."/>
            <person name="Hajek J."/>
            <person name="Saurav K."/>
            <person name="Voracova K."/>
            <person name="Fewer D.P."/>
            <person name="Haapaniemi E."/>
            <person name="Permi P."/>
            <person name="Rehakova K."/>
            <person name="Sivonen K."/>
            <person name="Hrouzek P."/>
        </authorList>
    </citation>
    <scope>NUCLEOTIDE SEQUENCE [LARGE SCALE GENOMIC DNA]</scope>
    <source>
        <strain evidence="1 2">CHARLIE-1</strain>
    </source>
</reference>
<dbReference type="Proteomes" id="UP000239589">
    <property type="component" value="Unassembled WGS sequence"/>
</dbReference>
<gene>
    <name evidence="1" type="ORF">CUN59_13175</name>
</gene>
<dbReference type="RefSeq" id="WP_104388275.1">
    <property type="nucleotide sequence ID" value="NZ_PGEM01000091.1"/>
</dbReference>
<dbReference type="EMBL" id="PGEM01000091">
    <property type="protein sequence ID" value="PPJ62862.1"/>
    <property type="molecule type" value="Genomic_DNA"/>
</dbReference>
<evidence type="ECO:0000313" key="2">
    <source>
        <dbReference type="Proteomes" id="UP000239589"/>
    </source>
</evidence>
<comment type="caution">
    <text evidence="1">The sequence shown here is derived from an EMBL/GenBank/DDBJ whole genome shotgun (WGS) entry which is preliminary data.</text>
</comment>